<organism evidence="1">
    <name type="scientific">marine sediment metagenome</name>
    <dbReference type="NCBI Taxonomy" id="412755"/>
    <lineage>
        <taxon>unclassified sequences</taxon>
        <taxon>metagenomes</taxon>
        <taxon>ecological metagenomes</taxon>
    </lineage>
</organism>
<dbReference type="EMBL" id="BARW01028366">
    <property type="protein sequence ID" value="GAJ12131.1"/>
    <property type="molecule type" value="Genomic_DNA"/>
</dbReference>
<proteinExistence type="predicted"/>
<dbReference type="AlphaFoldDB" id="X1VDQ7"/>
<evidence type="ECO:0000313" key="1">
    <source>
        <dbReference type="EMBL" id="GAJ12131.1"/>
    </source>
</evidence>
<comment type="caution">
    <text evidence="1">The sequence shown here is derived from an EMBL/GenBank/DDBJ whole genome shotgun (WGS) entry which is preliminary data.</text>
</comment>
<feature type="non-terminal residue" evidence="1">
    <location>
        <position position="1"/>
    </location>
</feature>
<sequence length="36" mass="4093">GPLEDTRKCPVKEEVELAEKARKESYGSGREQSKEE</sequence>
<reference evidence="1" key="1">
    <citation type="journal article" date="2014" name="Front. Microbiol.">
        <title>High frequency of phylogenetically diverse reductive dehalogenase-homologous genes in deep subseafloor sedimentary metagenomes.</title>
        <authorList>
            <person name="Kawai M."/>
            <person name="Futagami T."/>
            <person name="Toyoda A."/>
            <person name="Takaki Y."/>
            <person name="Nishi S."/>
            <person name="Hori S."/>
            <person name="Arai W."/>
            <person name="Tsubouchi T."/>
            <person name="Morono Y."/>
            <person name="Uchiyama I."/>
            <person name="Ito T."/>
            <person name="Fujiyama A."/>
            <person name="Inagaki F."/>
            <person name="Takami H."/>
        </authorList>
    </citation>
    <scope>NUCLEOTIDE SEQUENCE</scope>
    <source>
        <strain evidence="1">Expedition CK06-06</strain>
    </source>
</reference>
<gene>
    <name evidence="1" type="ORF">S12H4_45813</name>
</gene>
<name>X1VDQ7_9ZZZZ</name>
<protein>
    <submittedName>
        <fullName evidence="1">Uncharacterized protein</fullName>
    </submittedName>
</protein>
<accession>X1VDQ7</accession>